<dbReference type="PANTHER" id="PTHR30346">
    <property type="entry name" value="TRANSCRIPTIONAL DUAL REGULATOR HCAR-RELATED"/>
    <property type="match status" value="1"/>
</dbReference>
<dbReference type="GO" id="GO:0003677">
    <property type="term" value="F:DNA binding"/>
    <property type="evidence" value="ECO:0007669"/>
    <property type="project" value="UniProtKB-KW"/>
</dbReference>
<dbReference type="SUPFAM" id="SSF53850">
    <property type="entry name" value="Periplasmic binding protein-like II"/>
    <property type="match status" value="1"/>
</dbReference>
<dbReference type="Pfam" id="PF03466">
    <property type="entry name" value="LysR_substrate"/>
    <property type="match status" value="1"/>
</dbReference>
<dbReference type="GO" id="GO:0032993">
    <property type="term" value="C:protein-DNA complex"/>
    <property type="evidence" value="ECO:0007669"/>
    <property type="project" value="TreeGrafter"/>
</dbReference>
<dbReference type="InterPro" id="IPR036390">
    <property type="entry name" value="WH_DNA-bd_sf"/>
</dbReference>
<keyword evidence="2" id="KW-0805">Transcription regulation</keyword>
<gene>
    <name evidence="6" type="ORF">DVS81_10910</name>
</gene>
<evidence type="ECO:0000256" key="1">
    <source>
        <dbReference type="ARBA" id="ARBA00009437"/>
    </source>
</evidence>
<dbReference type="InterPro" id="IPR000847">
    <property type="entry name" value="LysR_HTH_N"/>
</dbReference>
<dbReference type="PANTHER" id="PTHR30346:SF0">
    <property type="entry name" value="HCA OPERON TRANSCRIPTIONAL ACTIVATOR HCAR"/>
    <property type="match status" value="1"/>
</dbReference>
<evidence type="ECO:0000256" key="2">
    <source>
        <dbReference type="ARBA" id="ARBA00023015"/>
    </source>
</evidence>
<dbReference type="PRINTS" id="PR00039">
    <property type="entry name" value="HTHLYSR"/>
</dbReference>
<dbReference type="Gene3D" id="3.40.190.290">
    <property type="match status" value="1"/>
</dbReference>
<feature type="domain" description="HTH lysR-type" evidence="5">
    <location>
        <begin position="1"/>
        <end position="58"/>
    </location>
</feature>
<dbReference type="EMBL" id="QPGA01000018">
    <property type="protein sequence ID" value="RDE50547.1"/>
    <property type="molecule type" value="Genomic_DNA"/>
</dbReference>
<dbReference type="AlphaFoldDB" id="A0A369XQP8"/>
<dbReference type="CDD" id="cd05466">
    <property type="entry name" value="PBP2_LTTR_substrate"/>
    <property type="match status" value="1"/>
</dbReference>
<evidence type="ECO:0000256" key="4">
    <source>
        <dbReference type="ARBA" id="ARBA00023163"/>
    </source>
</evidence>
<dbReference type="GO" id="GO:0003700">
    <property type="term" value="F:DNA-binding transcription factor activity"/>
    <property type="evidence" value="ECO:0007669"/>
    <property type="project" value="InterPro"/>
</dbReference>
<evidence type="ECO:0000313" key="7">
    <source>
        <dbReference type="Proteomes" id="UP000253831"/>
    </source>
</evidence>
<accession>A0A369XQP8</accession>
<dbReference type="Proteomes" id="UP000253831">
    <property type="component" value="Unassembled WGS sequence"/>
</dbReference>
<evidence type="ECO:0000259" key="5">
    <source>
        <dbReference type="PROSITE" id="PS50931"/>
    </source>
</evidence>
<evidence type="ECO:0000313" key="6">
    <source>
        <dbReference type="EMBL" id="RDE50547.1"/>
    </source>
</evidence>
<dbReference type="RefSeq" id="WP_169067746.1">
    <property type="nucleotide sequence ID" value="NZ_JAZKTZ010000019.1"/>
</dbReference>
<dbReference type="SUPFAM" id="SSF46785">
    <property type="entry name" value="Winged helix' DNA-binding domain"/>
    <property type="match status" value="1"/>
</dbReference>
<name>A0A369XQP8_9PROT</name>
<comment type="similarity">
    <text evidence="1">Belongs to the LysR transcriptional regulatory family.</text>
</comment>
<evidence type="ECO:0000256" key="3">
    <source>
        <dbReference type="ARBA" id="ARBA00023125"/>
    </source>
</evidence>
<reference evidence="6 7" key="1">
    <citation type="submission" date="2018-05" db="EMBL/GenBank/DDBJ databases">
        <title>Integrated omic analyses show evidence that a Ca. Accumulibacter phosphatis strain performs denitrification under micro-aerobic conditions.</title>
        <authorList>
            <person name="Camejo P.Y."/>
            <person name="Katherine M.D."/>
            <person name="Daniel N.R."/>
        </authorList>
    </citation>
    <scope>NUCLEOTIDE SEQUENCE [LARGE SCALE GENOMIC DNA]</scope>
    <source>
        <strain evidence="6">UW-LDO-IC</strain>
    </source>
</reference>
<keyword evidence="4" id="KW-0804">Transcription</keyword>
<proteinExistence type="inferred from homology"/>
<dbReference type="Gene3D" id="1.10.10.10">
    <property type="entry name" value="Winged helix-like DNA-binding domain superfamily/Winged helix DNA-binding domain"/>
    <property type="match status" value="1"/>
</dbReference>
<dbReference type="FunFam" id="1.10.10.10:FF:000001">
    <property type="entry name" value="LysR family transcriptional regulator"/>
    <property type="match status" value="1"/>
</dbReference>
<protein>
    <submittedName>
        <fullName evidence="6">LysR family transcriptional regulator</fullName>
    </submittedName>
</protein>
<comment type="caution">
    <text evidence="6">The sequence shown here is derived from an EMBL/GenBank/DDBJ whole genome shotgun (WGS) entry which is preliminary data.</text>
</comment>
<dbReference type="InterPro" id="IPR005119">
    <property type="entry name" value="LysR_subst-bd"/>
</dbReference>
<dbReference type="PROSITE" id="PS50931">
    <property type="entry name" value="HTH_LYSR"/>
    <property type="match status" value="1"/>
</dbReference>
<dbReference type="Pfam" id="PF00126">
    <property type="entry name" value="HTH_1"/>
    <property type="match status" value="1"/>
</dbReference>
<sequence length="308" mass="33904">MDLRHARTFVTVADLGTVSKAAARLHIAQPALSRQIRDLEQELGLKLFDRVGRRLVLTGEGEQLLGDCRSLLNCASSIGERAQQLRRGDGGILKVAASPQFIEGTLSGFLDRFTQRYPNVQVKVIEAIAWSDTLGMLERGEIHLGQNLLRVVQPDDPHFASHPLEAVDLLAASHAPLMLGKSGAIEIAHLASQPLLVLDTSFLSRRTFDATCRLAGIEANIVFESRTPHTLLAMAESGHGVAIVPSAVRIDRYPLHIVRITDGGKPLREHLAVFWDKRRSLPSYATAFCDMLAEYVREVFPISRPSEP</sequence>
<dbReference type="InterPro" id="IPR036388">
    <property type="entry name" value="WH-like_DNA-bd_sf"/>
</dbReference>
<keyword evidence="3" id="KW-0238">DNA-binding</keyword>
<organism evidence="6 7">
    <name type="scientific">Candidatus Accumulibacter meliphilus</name>
    <dbReference type="NCBI Taxonomy" id="2211374"/>
    <lineage>
        <taxon>Bacteria</taxon>
        <taxon>Pseudomonadati</taxon>
        <taxon>Pseudomonadota</taxon>
        <taxon>Betaproteobacteria</taxon>
        <taxon>Candidatus Accumulibacter</taxon>
    </lineage>
</organism>